<dbReference type="Proteomes" id="UP000607311">
    <property type="component" value="Unassembled WGS sequence"/>
</dbReference>
<accession>A0A9W5XLH2</accession>
<keyword evidence="1" id="KW-0472">Membrane</keyword>
<comment type="caution">
    <text evidence="2">The sequence shown here is derived from an EMBL/GenBank/DDBJ whole genome shotgun (WGS) entry which is preliminary data.</text>
</comment>
<dbReference type="OrthoDB" id="9916017at2"/>
<feature type="transmembrane region" description="Helical" evidence="1">
    <location>
        <begin position="21"/>
        <end position="42"/>
    </location>
</feature>
<sequence>MDNSSYREKVAVVRRRKSYRLLVLSWRVAFLAVGAGAAVIILRENNLIGHSMLIAFAVPIIVVFCVSFIVVIVVGAIDSAHSSINPLGRGLIQRQLRFSCMFLSDLFTLSWRWSKNSDE</sequence>
<keyword evidence="1" id="KW-0812">Transmembrane</keyword>
<gene>
    <name evidence="2" type="ORF">Vse01_41900</name>
</gene>
<dbReference type="AlphaFoldDB" id="A0A9W5XLH2"/>
<dbReference type="EMBL" id="BOPD01000026">
    <property type="protein sequence ID" value="GIJ35042.1"/>
    <property type="molecule type" value="Genomic_DNA"/>
</dbReference>
<evidence type="ECO:0000256" key="1">
    <source>
        <dbReference type="SAM" id="Phobius"/>
    </source>
</evidence>
<keyword evidence="3" id="KW-1185">Reference proteome</keyword>
<keyword evidence="1" id="KW-1133">Transmembrane helix</keyword>
<reference evidence="2" key="1">
    <citation type="submission" date="2021-01" db="EMBL/GenBank/DDBJ databases">
        <title>Whole genome shotgun sequence of Verrucosispora sediminis NBRC 107745.</title>
        <authorList>
            <person name="Komaki H."/>
            <person name="Tamura T."/>
        </authorList>
    </citation>
    <scope>NUCLEOTIDE SEQUENCE</scope>
    <source>
        <strain evidence="2">NBRC 107745</strain>
    </source>
</reference>
<organism evidence="2 3">
    <name type="scientific">Micromonospora sediminimaris</name>
    <dbReference type="NCBI Taxonomy" id="547162"/>
    <lineage>
        <taxon>Bacteria</taxon>
        <taxon>Bacillati</taxon>
        <taxon>Actinomycetota</taxon>
        <taxon>Actinomycetes</taxon>
        <taxon>Micromonosporales</taxon>
        <taxon>Micromonosporaceae</taxon>
        <taxon>Micromonospora</taxon>
    </lineage>
</organism>
<name>A0A9W5XLH2_9ACTN</name>
<feature type="transmembrane region" description="Helical" evidence="1">
    <location>
        <begin position="54"/>
        <end position="77"/>
    </location>
</feature>
<protein>
    <submittedName>
        <fullName evidence="2">Uncharacterized protein</fullName>
    </submittedName>
</protein>
<evidence type="ECO:0000313" key="2">
    <source>
        <dbReference type="EMBL" id="GIJ35042.1"/>
    </source>
</evidence>
<evidence type="ECO:0000313" key="3">
    <source>
        <dbReference type="Proteomes" id="UP000607311"/>
    </source>
</evidence>
<proteinExistence type="predicted"/>
<dbReference type="RefSeq" id="WP_093407812.1">
    <property type="nucleotide sequence ID" value="NZ_BOPD01000026.1"/>
</dbReference>